<keyword evidence="5" id="KW-1185">Reference proteome</keyword>
<gene>
    <name evidence="4" type="ORF">FisN_16Hu311</name>
</gene>
<proteinExistence type="predicted"/>
<dbReference type="Gene3D" id="2.60.120.260">
    <property type="entry name" value="Galactose-binding domain-like"/>
    <property type="match status" value="2"/>
</dbReference>
<evidence type="ECO:0000313" key="4">
    <source>
        <dbReference type="EMBL" id="GAX29259.1"/>
    </source>
</evidence>
<dbReference type="EMBL" id="BDSP01000289">
    <property type="protein sequence ID" value="GAX29259.1"/>
    <property type="molecule type" value="Genomic_DNA"/>
</dbReference>
<dbReference type="InterPro" id="IPR006584">
    <property type="entry name" value="Cellulose-bd_IV"/>
</dbReference>
<dbReference type="Pfam" id="PF03422">
    <property type="entry name" value="CBM_6"/>
    <property type="match status" value="2"/>
</dbReference>
<dbReference type="GO" id="GO:0030246">
    <property type="term" value="F:carbohydrate binding"/>
    <property type="evidence" value="ECO:0007669"/>
    <property type="project" value="InterPro"/>
</dbReference>
<dbReference type="Proteomes" id="UP000198406">
    <property type="component" value="Unassembled WGS sequence"/>
</dbReference>
<dbReference type="InterPro" id="IPR008979">
    <property type="entry name" value="Galactose-bd-like_sf"/>
</dbReference>
<evidence type="ECO:0000256" key="2">
    <source>
        <dbReference type="SAM" id="SignalP"/>
    </source>
</evidence>
<feature type="signal peptide" evidence="2">
    <location>
        <begin position="1"/>
        <end position="19"/>
    </location>
</feature>
<protein>
    <recommendedName>
        <fullName evidence="3">CBM6 domain-containing protein</fullName>
    </recommendedName>
</protein>
<dbReference type="SMART" id="SM00606">
    <property type="entry name" value="CBD_IV"/>
    <property type="match status" value="2"/>
</dbReference>
<feature type="domain" description="CBM6" evidence="3">
    <location>
        <begin position="425"/>
        <end position="545"/>
    </location>
</feature>
<feature type="domain" description="CBM6" evidence="3">
    <location>
        <begin position="42"/>
        <end position="162"/>
    </location>
</feature>
<name>A0A1Z5KSJ4_FISSO</name>
<dbReference type="PROSITE" id="PS51175">
    <property type="entry name" value="CBM6"/>
    <property type="match status" value="2"/>
</dbReference>
<comment type="caution">
    <text evidence="4">The sequence shown here is derived from an EMBL/GenBank/DDBJ whole genome shotgun (WGS) entry which is preliminary data.</text>
</comment>
<dbReference type="SUPFAM" id="SSF49785">
    <property type="entry name" value="Galactose-binding domain-like"/>
    <property type="match status" value="2"/>
</dbReference>
<dbReference type="AlphaFoldDB" id="A0A1Z5KSJ4"/>
<dbReference type="InParanoid" id="A0A1Z5KSJ4"/>
<organism evidence="4 5">
    <name type="scientific">Fistulifera solaris</name>
    <name type="common">Oleaginous diatom</name>
    <dbReference type="NCBI Taxonomy" id="1519565"/>
    <lineage>
        <taxon>Eukaryota</taxon>
        <taxon>Sar</taxon>
        <taxon>Stramenopiles</taxon>
        <taxon>Ochrophyta</taxon>
        <taxon>Bacillariophyta</taxon>
        <taxon>Bacillariophyceae</taxon>
        <taxon>Bacillariophycidae</taxon>
        <taxon>Naviculales</taxon>
        <taxon>Naviculaceae</taxon>
        <taxon>Fistulifera</taxon>
    </lineage>
</organism>
<evidence type="ECO:0000256" key="1">
    <source>
        <dbReference type="ARBA" id="ARBA00022729"/>
    </source>
</evidence>
<feature type="chain" id="PRO_5013323633" description="CBM6 domain-containing protein" evidence="2">
    <location>
        <begin position="20"/>
        <end position="547"/>
    </location>
</feature>
<reference evidence="4 5" key="1">
    <citation type="journal article" date="2015" name="Plant Cell">
        <title>Oil accumulation by the oleaginous diatom Fistulifera solaris as revealed by the genome and transcriptome.</title>
        <authorList>
            <person name="Tanaka T."/>
            <person name="Maeda Y."/>
            <person name="Veluchamy A."/>
            <person name="Tanaka M."/>
            <person name="Abida H."/>
            <person name="Marechal E."/>
            <person name="Bowler C."/>
            <person name="Muto M."/>
            <person name="Sunaga Y."/>
            <person name="Tanaka M."/>
            <person name="Yoshino T."/>
            <person name="Taniguchi T."/>
            <person name="Fukuda Y."/>
            <person name="Nemoto M."/>
            <person name="Matsumoto M."/>
            <person name="Wong P.S."/>
            <person name="Aburatani S."/>
            <person name="Fujibuchi W."/>
        </authorList>
    </citation>
    <scope>NUCLEOTIDE SEQUENCE [LARGE SCALE GENOMIC DNA]</scope>
    <source>
        <strain evidence="4 5">JPCC DA0580</strain>
    </source>
</reference>
<sequence>MWVKEAMVWTVASLLVVQGTTTNDETTRNLQWGQGVNGIFYSTIAAVDYTAISGAIAQSSSEGIESIGFLNVGDSLTYQATLPVAGTYQFLARVSTPDGTGSFAVFNQDTSERLVKVTELPVTDSWEEWATKSAILSLPTGTVNLKIEIIEPSFTLLWLSLQLMEAGSPTLAPTTRAVTPTPTSLSLTRAPSLAVAETPSALPTTVAPSALVPDQRPTMLPPPPTLQTELCLTSTLAMEYLLMKDVDSNAVDGTMTLRANSSVLFSMTVPTSGTYQEQYAIVERTEATAKDELKWGFVNSVVALSSGTHLIHMRSILGNWTLSALCLQNIDSSNTCASENIIMSSEPFVQEEAESIFGAQQEPVVVEQQPEEAAVEEQPVGMGEQPGDVTLEPSDFLSAPSEDDILGELSFVTEETNEGTSECTVFISANNYTAMDGISMLDSLTNTGAIGFLDPGDWFSYTLNVPQADTYELDMRVASPFGEGAFEVIDMVTQDVYATVDRLPITQSWEAWEIAFTLVTLRSGPISLMIRVLKEGWNMESLCLKAI</sequence>
<dbReference type="InterPro" id="IPR005084">
    <property type="entry name" value="CBM6"/>
</dbReference>
<evidence type="ECO:0000313" key="5">
    <source>
        <dbReference type="Proteomes" id="UP000198406"/>
    </source>
</evidence>
<accession>A0A1Z5KSJ4</accession>
<evidence type="ECO:0000259" key="3">
    <source>
        <dbReference type="PROSITE" id="PS51175"/>
    </source>
</evidence>
<keyword evidence="1 2" id="KW-0732">Signal</keyword>